<feature type="transmembrane region" description="Helical" evidence="8">
    <location>
        <begin position="102"/>
        <end position="125"/>
    </location>
</feature>
<feature type="region of interest" description="Disordered" evidence="7">
    <location>
        <begin position="26"/>
        <end position="50"/>
    </location>
</feature>
<dbReference type="PRINTS" id="PR01035">
    <property type="entry name" value="TCRTETA"/>
</dbReference>
<feature type="transmembrane region" description="Helical" evidence="8">
    <location>
        <begin position="339"/>
        <end position="359"/>
    </location>
</feature>
<feature type="transmembrane region" description="Helical" evidence="8">
    <location>
        <begin position="137"/>
        <end position="159"/>
    </location>
</feature>
<dbReference type="InterPro" id="IPR011701">
    <property type="entry name" value="MFS"/>
</dbReference>
<evidence type="ECO:0000256" key="1">
    <source>
        <dbReference type="ARBA" id="ARBA00004141"/>
    </source>
</evidence>
<comment type="subcellular location">
    <subcellularLocation>
        <location evidence="1">Membrane</location>
        <topology evidence="1">Multi-pass membrane protein</topology>
    </subcellularLocation>
</comment>
<keyword evidence="4 8" id="KW-0812">Transmembrane</keyword>
<proteinExistence type="inferred from homology"/>
<dbReference type="InterPro" id="IPR050930">
    <property type="entry name" value="MFS_Vesicular_Transporter"/>
</dbReference>
<comment type="similarity">
    <text evidence="2">Belongs to the major facilitator superfamily. Vesicular transporter family.</text>
</comment>
<feature type="transmembrane region" description="Helical" evidence="8">
    <location>
        <begin position="365"/>
        <end position="384"/>
    </location>
</feature>
<dbReference type="Gene3D" id="1.20.1250.20">
    <property type="entry name" value="MFS general substrate transporter like domains"/>
    <property type="match status" value="2"/>
</dbReference>
<organism evidence="10">
    <name type="scientific">Spongospora subterranea</name>
    <dbReference type="NCBI Taxonomy" id="70186"/>
    <lineage>
        <taxon>Eukaryota</taxon>
        <taxon>Sar</taxon>
        <taxon>Rhizaria</taxon>
        <taxon>Endomyxa</taxon>
        <taxon>Phytomyxea</taxon>
        <taxon>Plasmodiophorida</taxon>
        <taxon>Plasmodiophoridae</taxon>
        <taxon>Spongospora</taxon>
    </lineage>
</organism>
<feature type="transmembrane region" description="Helical" evidence="8">
    <location>
        <begin position="230"/>
        <end position="250"/>
    </location>
</feature>
<dbReference type="InterPro" id="IPR001958">
    <property type="entry name" value="Tet-R_TetA/multi-R_MdtG-like"/>
</dbReference>
<evidence type="ECO:0000256" key="7">
    <source>
        <dbReference type="SAM" id="MobiDB-lite"/>
    </source>
</evidence>
<dbReference type="GO" id="GO:0016020">
    <property type="term" value="C:membrane"/>
    <property type="evidence" value="ECO:0007669"/>
    <property type="project" value="UniProtKB-SubCell"/>
</dbReference>
<evidence type="ECO:0000256" key="8">
    <source>
        <dbReference type="SAM" id="Phobius"/>
    </source>
</evidence>
<dbReference type="EMBL" id="HACM01010306">
    <property type="protein sequence ID" value="CRZ10748.1"/>
    <property type="molecule type" value="Transcribed_RNA"/>
</dbReference>
<dbReference type="AlphaFoldDB" id="A0A0H5R9F0"/>
<feature type="transmembrane region" description="Helical" evidence="8">
    <location>
        <begin position="311"/>
        <end position="332"/>
    </location>
</feature>
<feature type="domain" description="Major facilitator superfamily (MFS) profile" evidence="9">
    <location>
        <begin position="71"/>
        <end position="460"/>
    </location>
</feature>
<keyword evidence="6 8" id="KW-0472">Membrane</keyword>
<evidence type="ECO:0000313" key="10">
    <source>
        <dbReference type="EMBL" id="CRZ10748.1"/>
    </source>
</evidence>
<evidence type="ECO:0000259" key="9">
    <source>
        <dbReference type="PROSITE" id="PS50850"/>
    </source>
</evidence>
<name>A0A0H5R9F0_9EUKA</name>
<evidence type="ECO:0000256" key="3">
    <source>
        <dbReference type="ARBA" id="ARBA00022448"/>
    </source>
</evidence>
<accession>A0A0H5R9F0</accession>
<dbReference type="InterPro" id="IPR036259">
    <property type="entry name" value="MFS_trans_sf"/>
</dbReference>
<protein>
    <recommendedName>
        <fullName evidence="9">Major facilitator superfamily (MFS) profile domain-containing protein</fullName>
    </recommendedName>
</protein>
<dbReference type="PANTHER" id="PTHR23506:SF26">
    <property type="entry name" value="MFS-TYPE TRANSPORTER SLC18B1"/>
    <property type="match status" value="1"/>
</dbReference>
<dbReference type="Pfam" id="PF07690">
    <property type="entry name" value="MFS_1"/>
    <property type="match status" value="1"/>
</dbReference>
<dbReference type="PROSITE" id="PS50850">
    <property type="entry name" value="MFS"/>
    <property type="match status" value="1"/>
</dbReference>
<evidence type="ECO:0000256" key="4">
    <source>
        <dbReference type="ARBA" id="ARBA00022692"/>
    </source>
</evidence>
<reference evidence="10" key="1">
    <citation type="submission" date="2015-04" db="EMBL/GenBank/DDBJ databases">
        <title>The genome sequence of the plant pathogenic Rhizarian Plasmodiophora brassicae reveals insights in its biotrophic life cycle and the origin of chitin synthesis.</title>
        <authorList>
            <person name="Schwelm A."/>
            <person name="Fogelqvist J."/>
            <person name="Knaust A."/>
            <person name="Julke S."/>
            <person name="Lilja T."/>
            <person name="Dhandapani V."/>
            <person name="Bonilla-Rosso G."/>
            <person name="Karlsson M."/>
            <person name="Shevchenko A."/>
            <person name="Choi S.R."/>
            <person name="Kim H.G."/>
            <person name="Park J.Y."/>
            <person name="Lim Y.P."/>
            <person name="Ludwig-Muller J."/>
            <person name="Dixelius C."/>
        </authorList>
    </citation>
    <scope>NUCLEOTIDE SEQUENCE</scope>
    <source>
        <tissue evidence="10">Potato root galls</tissue>
    </source>
</reference>
<feature type="non-terminal residue" evidence="10">
    <location>
        <position position="1"/>
    </location>
</feature>
<evidence type="ECO:0000256" key="6">
    <source>
        <dbReference type="ARBA" id="ARBA00023136"/>
    </source>
</evidence>
<dbReference type="PANTHER" id="PTHR23506">
    <property type="entry name" value="GH10249P"/>
    <property type="match status" value="1"/>
</dbReference>
<keyword evidence="5 8" id="KW-1133">Transmembrane helix</keyword>
<feature type="transmembrane region" description="Helical" evidence="8">
    <location>
        <begin position="427"/>
        <end position="454"/>
    </location>
</feature>
<dbReference type="SUPFAM" id="SSF103473">
    <property type="entry name" value="MFS general substrate transporter"/>
    <property type="match status" value="1"/>
</dbReference>
<evidence type="ECO:0000256" key="2">
    <source>
        <dbReference type="ARBA" id="ARBA00006829"/>
    </source>
</evidence>
<keyword evidence="3" id="KW-0813">Transport</keyword>
<dbReference type="GO" id="GO:0022857">
    <property type="term" value="F:transmembrane transporter activity"/>
    <property type="evidence" value="ECO:0007669"/>
    <property type="project" value="InterPro"/>
</dbReference>
<feature type="transmembrane region" description="Helical" evidence="8">
    <location>
        <begin position="70"/>
        <end position="90"/>
    </location>
</feature>
<sequence>TLFPEHYRMTFPSYGLDRISPISNPGQPMPSSPLLPPNQGKRSSSHSRSPQLSVTYESLDGLPLIPSRRLAFFVLCLLSLVLVLPLSLVGPFFPGEAVRHGISLVAAGSILSIFPLAVLVAAPICGKLVPLFGPKMLILFGGLLLGISTAAFALIDIFYGTRFMVLASFIRIVQGAGSAAASTGSSALMATLFPDEFGKVSGALEVCGSAGYMLGPFLGGILFDYGGYRLPFYVIGVVILVTMIPLVFLIPRRHSSFRVASNITVGDILSCPGVPLIFLASVAGMTVFSFLDLVLQPELSSQDVSSSSIGLLFVLISAIYALASPIIGWAATETHTRPMIIFGLALSSASLCVLGPAPVGIPRTLLLQTSSLFFLSIGCAIIVVPVAPQMVTLTQHLGLGATDVMSGVLIASYSLGETVGPIIGGLLLQYVGMSTGASIFAALIAALAIIVAIFPTTVRERPMDPPQLKQSLIPSTTIYLEHAPRN</sequence>
<dbReference type="InterPro" id="IPR020846">
    <property type="entry name" value="MFS_dom"/>
</dbReference>
<evidence type="ECO:0000256" key="5">
    <source>
        <dbReference type="ARBA" id="ARBA00022989"/>
    </source>
</evidence>
<feature type="compositionally biased region" description="Pro residues" evidence="7">
    <location>
        <begin position="27"/>
        <end position="36"/>
    </location>
</feature>
<feature type="transmembrane region" description="Helical" evidence="8">
    <location>
        <begin position="271"/>
        <end position="291"/>
    </location>
</feature>